<dbReference type="AlphaFoldDB" id="A0A5C5YVH9"/>
<reference evidence="1 2" key="1">
    <citation type="submission" date="2019-02" db="EMBL/GenBank/DDBJ databases">
        <title>Deep-cultivation of Planctomycetes and their phenomic and genomic characterization uncovers novel biology.</title>
        <authorList>
            <person name="Wiegand S."/>
            <person name="Jogler M."/>
            <person name="Boedeker C."/>
            <person name="Pinto D."/>
            <person name="Vollmers J."/>
            <person name="Rivas-Marin E."/>
            <person name="Kohn T."/>
            <person name="Peeters S.H."/>
            <person name="Heuer A."/>
            <person name="Rast P."/>
            <person name="Oberbeckmann S."/>
            <person name="Bunk B."/>
            <person name="Jeske O."/>
            <person name="Meyerdierks A."/>
            <person name="Storesund J.E."/>
            <person name="Kallscheuer N."/>
            <person name="Luecker S."/>
            <person name="Lage O.M."/>
            <person name="Pohl T."/>
            <person name="Merkel B.J."/>
            <person name="Hornburger P."/>
            <person name="Mueller R.-W."/>
            <person name="Bruemmer F."/>
            <person name="Labrenz M."/>
            <person name="Spormann A.M."/>
            <person name="Op Den Camp H."/>
            <person name="Overmann J."/>
            <person name="Amann R."/>
            <person name="Jetten M.S.M."/>
            <person name="Mascher T."/>
            <person name="Medema M.H."/>
            <person name="Devos D.P."/>
            <person name="Kaster A.-K."/>
            <person name="Ovreas L."/>
            <person name="Rohde M."/>
            <person name="Galperin M.Y."/>
            <person name="Jogler C."/>
        </authorList>
    </citation>
    <scope>NUCLEOTIDE SEQUENCE [LARGE SCALE GENOMIC DNA]</scope>
    <source>
        <strain evidence="1 2">CA13</strain>
    </source>
</reference>
<evidence type="ECO:0000313" key="2">
    <source>
        <dbReference type="Proteomes" id="UP000315010"/>
    </source>
</evidence>
<name>A0A5C5YVH9_9BACT</name>
<protein>
    <recommendedName>
        <fullName evidence="3">Transposase IS200-like domain-containing protein</fullName>
    </recommendedName>
</protein>
<evidence type="ECO:0008006" key="3">
    <source>
        <dbReference type="Google" id="ProtNLM"/>
    </source>
</evidence>
<gene>
    <name evidence="1" type="ORF">CA13_01630</name>
</gene>
<organism evidence="1 2">
    <name type="scientific">Novipirellula herctigrandis</name>
    <dbReference type="NCBI Taxonomy" id="2527986"/>
    <lineage>
        <taxon>Bacteria</taxon>
        <taxon>Pseudomonadati</taxon>
        <taxon>Planctomycetota</taxon>
        <taxon>Planctomycetia</taxon>
        <taxon>Pirellulales</taxon>
        <taxon>Pirellulaceae</taxon>
        <taxon>Novipirellula</taxon>
    </lineage>
</organism>
<dbReference type="PANTHER" id="PTHR34322">
    <property type="entry name" value="TRANSPOSASE, Y1_TNP DOMAIN-CONTAINING"/>
    <property type="match status" value="1"/>
</dbReference>
<accession>A0A5C5YVH9</accession>
<sequence>MPQKPRYEVADSGEVQVFQAVQRCVRRVFLCGEDFLCVKTGFQGNPMIASPWWDSRSLDILASVFGIDCLSYTVLSNHLHLVVRSKPDMVAPFAPPKKLGTKEESRLAPLFSLIPTSFR</sequence>
<proteinExistence type="predicted"/>
<dbReference type="Proteomes" id="UP000315010">
    <property type="component" value="Unassembled WGS sequence"/>
</dbReference>
<comment type="caution">
    <text evidence="1">The sequence shown here is derived from an EMBL/GenBank/DDBJ whole genome shotgun (WGS) entry which is preliminary data.</text>
</comment>
<evidence type="ECO:0000313" key="1">
    <source>
        <dbReference type="EMBL" id="TWT78766.1"/>
    </source>
</evidence>
<dbReference type="PANTHER" id="PTHR34322:SF2">
    <property type="entry name" value="TRANSPOSASE IS200-LIKE DOMAIN-CONTAINING PROTEIN"/>
    <property type="match status" value="1"/>
</dbReference>
<dbReference type="RefSeq" id="WP_146393842.1">
    <property type="nucleotide sequence ID" value="NZ_SJPJ01000001.1"/>
</dbReference>
<dbReference type="OrthoDB" id="9814067at2"/>
<keyword evidence="2" id="KW-1185">Reference proteome</keyword>
<dbReference type="EMBL" id="SJPJ01000001">
    <property type="protein sequence ID" value="TWT78766.1"/>
    <property type="molecule type" value="Genomic_DNA"/>
</dbReference>